<dbReference type="Pfam" id="PF10081">
    <property type="entry name" value="Abhydrolase_9"/>
    <property type="match status" value="1"/>
</dbReference>
<organism evidence="4 5">
    <name type="scientific">Xaviernesmea oryzae</name>
    <dbReference type="NCBI Taxonomy" id="464029"/>
    <lineage>
        <taxon>Bacteria</taxon>
        <taxon>Pseudomonadati</taxon>
        <taxon>Pseudomonadota</taxon>
        <taxon>Alphaproteobacteria</taxon>
        <taxon>Hyphomicrobiales</taxon>
        <taxon>Rhizobiaceae</taxon>
        <taxon>Rhizobium/Agrobacterium group</taxon>
        <taxon>Xaviernesmea</taxon>
    </lineage>
</organism>
<dbReference type="EMBL" id="FXAF01000008">
    <property type="protein sequence ID" value="SMF58344.1"/>
    <property type="molecule type" value="Genomic_DNA"/>
</dbReference>
<feature type="domain" description="Alpha/beta-hydrolase catalytic" evidence="2">
    <location>
        <begin position="251"/>
        <end position="534"/>
    </location>
</feature>
<keyword evidence="1" id="KW-0472">Membrane</keyword>
<dbReference type="OrthoDB" id="4397445at2"/>
<sequence>MRRLLTGMFRSLSLPGIVIGLAFFAASLTPSLMPRSYLVQGGLSGLSAGVGYMFGAGLTWLWRHLELPVPNKPPKWVRWCACLAGLLLCLFALWHAALWQNSIRLLWKMPPIASAEPVWLAVVAAATFLVALIVGRSFRNACLLFSGWLSRAIPRRLSNVVGLLLAGALFWSIGQGILLRLALDAADASFREADALIEDDQPRPESALKTGSASSLIAWQGLGRQGRHFVASGPQAAEIGAFWGGAAQEPVRVYAGLNNAETSKERAALALRELVRQGGFDRSLLVVIVPTGTGWVDPAAIDTLEYLQRGDVASVAVQYSYLTSWLSLLFEPEQGEEAARDLFDAVYGYWSRLPRDRRPRLYLHGLSLGALNSQQSLDIYNVVGDPINGALWSGPPFRSAKWRAAVAGRNPETPEWLPTFRDGSVIRFANQEHAPDRSAAPWGPLRLVYLQYASDPVVFFSASSAFREPQWMKPPRGPDVSPELVWVPVVTMLQLLFDMMIATTSPVGYGHIYAPQHYIDCWISLTDPVVGAEDANRLKVLFASRFDMPL</sequence>
<evidence type="ECO:0000259" key="2">
    <source>
        <dbReference type="Pfam" id="PF10081"/>
    </source>
</evidence>
<keyword evidence="1" id="KW-0812">Transmembrane</keyword>
<proteinExistence type="predicted"/>
<feature type="transmembrane region" description="Helical" evidence="1">
    <location>
        <begin position="45"/>
        <end position="64"/>
    </location>
</feature>
<dbReference type="InterPro" id="IPR012037">
    <property type="entry name" value="Alpha/beta-hydrolase_fam"/>
</dbReference>
<dbReference type="InterPro" id="IPR027788">
    <property type="entry name" value="Alpha/beta-hydrolase_N_dom"/>
</dbReference>
<accession>A0A1X7FT67</accession>
<protein>
    <submittedName>
        <fullName evidence="4">Uncharacterized membrane protein</fullName>
    </submittedName>
</protein>
<evidence type="ECO:0000256" key="1">
    <source>
        <dbReference type="SAM" id="Phobius"/>
    </source>
</evidence>
<dbReference type="RefSeq" id="WP_085423662.1">
    <property type="nucleotide sequence ID" value="NZ_FXAF01000008.1"/>
</dbReference>
<feature type="transmembrane region" description="Helical" evidence="1">
    <location>
        <begin position="76"/>
        <end position="98"/>
    </location>
</feature>
<evidence type="ECO:0000313" key="5">
    <source>
        <dbReference type="Proteomes" id="UP000192903"/>
    </source>
</evidence>
<dbReference type="PIRSF" id="PIRSF007542">
    <property type="entry name" value="UCP007542"/>
    <property type="match status" value="1"/>
</dbReference>
<feature type="transmembrane region" description="Helical" evidence="1">
    <location>
        <begin position="118"/>
        <end position="138"/>
    </location>
</feature>
<keyword evidence="5" id="KW-1185">Reference proteome</keyword>
<evidence type="ECO:0000259" key="3">
    <source>
        <dbReference type="Pfam" id="PF15420"/>
    </source>
</evidence>
<dbReference type="Proteomes" id="UP000192903">
    <property type="component" value="Unassembled WGS sequence"/>
</dbReference>
<reference evidence="5" key="1">
    <citation type="submission" date="2017-04" db="EMBL/GenBank/DDBJ databases">
        <authorList>
            <person name="Varghese N."/>
            <person name="Submissions S."/>
        </authorList>
    </citation>
    <scope>NUCLEOTIDE SEQUENCE [LARGE SCALE GENOMIC DNA]</scope>
    <source>
        <strain evidence="5">B4P</strain>
    </source>
</reference>
<gene>
    <name evidence="4" type="ORF">SAMN02982989_0743</name>
</gene>
<dbReference type="AlphaFoldDB" id="A0A1X7FT67"/>
<feature type="domain" description="Alpha/beta-hydrolase N-terminal" evidence="3">
    <location>
        <begin position="28"/>
        <end position="234"/>
    </location>
</feature>
<feature type="transmembrane region" description="Helical" evidence="1">
    <location>
        <begin position="12"/>
        <end position="33"/>
    </location>
</feature>
<evidence type="ECO:0000313" key="4">
    <source>
        <dbReference type="EMBL" id="SMF58344.1"/>
    </source>
</evidence>
<dbReference type="InterPro" id="IPR027787">
    <property type="entry name" value="Alpha/beta-hydrolase_catalytic"/>
</dbReference>
<name>A0A1X7FT67_9HYPH</name>
<dbReference type="Pfam" id="PF15420">
    <property type="entry name" value="Abhydrolase_9_N"/>
    <property type="match status" value="1"/>
</dbReference>
<feature type="transmembrane region" description="Helical" evidence="1">
    <location>
        <begin position="159"/>
        <end position="183"/>
    </location>
</feature>
<keyword evidence="1" id="KW-1133">Transmembrane helix</keyword>